<proteinExistence type="inferred from homology"/>
<feature type="compositionally biased region" description="Pro residues" evidence="10">
    <location>
        <begin position="52"/>
        <end position="62"/>
    </location>
</feature>
<feature type="domain" description="TonB C-terminal" evidence="12">
    <location>
        <begin position="147"/>
        <end position="241"/>
    </location>
</feature>
<evidence type="ECO:0000256" key="11">
    <source>
        <dbReference type="SAM" id="Phobius"/>
    </source>
</evidence>
<evidence type="ECO:0000256" key="1">
    <source>
        <dbReference type="ARBA" id="ARBA00004383"/>
    </source>
</evidence>
<dbReference type="NCBIfam" id="TIGR01352">
    <property type="entry name" value="tonB_Cterm"/>
    <property type="match status" value="1"/>
</dbReference>
<dbReference type="InterPro" id="IPR037682">
    <property type="entry name" value="TonB_C"/>
</dbReference>
<feature type="compositionally biased region" description="Low complexity" evidence="10">
    <location>
        <begin position="104"/>
        <end position="120"/>
    </location>
</feature>
<dbReference type="Pfam" id="PF03544">
    <property type="entry name" value="TonB_C"/>
    <property type="match status" value="1"/>
</dbReference>
<keyword evidence="4" id="KW-1003">Cell membrane</keyword>
<keyword evidence="3" id="KW-0813">Transport</keyword>
<evidence type="ECO:0000256" key="6">
    <source>
        <dbReference type="ARBA" id="ARBA00022692"/>
    </source>
</evidence>
<evidence type="ECO:0000256" key="7">
    <source>
        <dbReference type="ARBA" id="ARBA00022927"/>
    </source>
</evidence>
<feature type="compositionally biased region" description="Gly residues" evidence="10">
    <location>
        <begin position="124"/>
        <end position="148"/>
    </location>
</feature>
<dbReference type="AlphaFoldDB" id="A0A2W5N784"/>
<name>A0A2W5N784_SPHMC</name>
<comment type="caution">
    <text evidence="13">The sequence shown here is derived from an EMBL/GenBank/DDBJ whole genome shotgun (WGS) entry which is preliminary data.</text>
</comment>
<evidence type="ECO:0000313" key="14">
    <source>
        <dbReference type="Proteomes" id="UP000248597"/>
    </source>
</evidence>
<dbReference type="GO" id="GO:0055085">
    <property type="term" value="P:transmembrane transport"/>
    <property type="evidence" value="ECO:0007669"/>
    <property type="project" value="InterPro"/>
</dbReference>
<feature type="region of interest" description="Disordered" evidence="10">
    <location>
        <begin position="52"/>
        <end position="159"/>
    </location>
</feature>
<gene>
    <name evidence="13" type="ORF">DI569_09780</name>
</gene>
<evidence type="ECO:0000256" key="3">
    <source>
        <dbReference type="ARBA" id="ARBA00022448"/>
    </source>
</evidence>
<dbReference type="InterPro" id="IPR006260">
    <property type="entry name" value="TonB/TolA_C"/>
</dbReference>
<dbReference type="PANTHER" id="PTHR33446">
    <property type="entry name" value="PROTEIN TONB-RELATED"/>
    <property type="match status" value="1"/>
</dbReference>
<feature type="compositionally biased region" description="Low complexity" evidence="10">
    <location>
        <begin position="63"/>
        <end position="91"/>
    </location>
</feature>
<evidence type="ECO:0000313" key="13">
    <source>
        <dbReference type="EMBL" id="PZQ22060.1"/>
    </source>
</evidence>
<feature type="compositionally biased region" description="Pro residues" evidence="10">
    <location>
        <begin position="92"/>
        <end position="103"/>
    </location>
</feature>
<dbReference type="GO" id="GO:0015031">
    <property type="term" value="P:protein transport"/>
    <property type="evidence" value="ECO:0007669"/>
    <property type="project" value="UniProtKB-KW"/>
</dbReference>
<protein>
    <submittedName>
        <fullName evidence="13">Energy transducer TonB</fullName>
    </submittedName>
</protein>
<keyword evidence="8 11" id="KW-1133">Transmembrane helix</keyword>
<dbReference type="SUPFAM" id="SSF74653">
    <property type="entry name" value="TolA/TonB C-terminal domain"/>
    <property type="match status" value="1"/>
</dbReference>
<evidence type="ECO:0000256" key="10">
    <source>
        <dbReference type="SAM" id="MobiDB-lite"/>
    </source>
</evidence>
<keyword evidence="6 11" id="KW-0812">Transmembrane</keyword>
<comment type="subcellular location">
    <subcellularLocation>
        <location evidence="1">Cell inner membrane</location>
        <topology evidence="1">Single-pass membrane protein</topology>
        <orientation evidence="1">Periplasmic side</orientation>
    </subcellularLocation>
</comment>
<keyword evidence="5" id="KW-0997">Cell inner membrane</keyword>
<evidence type="ECO:0000256" key="8">
    <source>
        <dbReference type="ARBA" id="ARBA00022989"/>
    </source>
</evidence>
<accession>A0A2W5N784</accession>
<keyword evidence="9 11" id="KW-0472">Membrane</keyword>
<comment type="similarity">
    <text evidence="2">Belongs to the TonB family.</text>
</comment>
<dbReference type="EMBL" id="QFPJ01000019">
    <property type="protein sequence ID" value="PZQ22060.1"/>
    <property type="molecule type" value="Genomic_DNA"/>
</dbReference>
<evidence type="ECO:0000256" key="4">
    <source>
        <dbReference type="ARBA" id="ARBA00022475"/>
    </source>
</evidence>
<dbReference type="PROSITE" id="PS52015">
    <property type="entry name" value="TONB_CTD"/>
    <property type="match status" value="1"/>
</dbReference>
<keyword evidence="7" id="KW-0653">Protein transport</keyword>
<evidence type="ECO:0000256" key="9">
    <source>
        <dbReference type="ARBA" id="ARBA00023136"/>
    </source>
</evidence>
<dbReference type="Gene3D" id="3.30.1150.10">
    <property type="match status" value="1"/>
</dbReference>
<sequence>MAYTGQLSRRQHLASIGAALAMVVLVGGWLASGLDLTIVRRASEAITAIAIPAPPPPIPPSIPAETPSERAAGAAAPANRDANPTEIAAPKPKIPPPNPPPITAAPKAATGVAADAGAAPTPGPGTGAGGQGDGLGAGGSGRGSGGGTRAAWRSGTIEDRDYPRDARRARAGGDVEVRFTILPSGRVSGCRVTRSSGDASLDETTCRLIEARFRFRPATDAAGTPVASQYGWRQTWWLERR</sequence>
<evidence type="ECO:0000256" key="5">
    <source>
        <dbReference type="ARBA" id="ARBA00022519"/>
    </source>
</evidence>
<organism evidence="13 14">
    <name type="scientific">Sphingopyxis macrogoltabida</name>
    <name type="common">Sphingomonas macrogoltabidus</name>
    <dbReference type="NCBI Taxonomy" id="33050"/>
    <lineage>
        <taxon>Bacteria</taxon>
        <taxon>Pseudomonadati</taxon>
        <taxon>Pseudomonadota</taxon>
        <taxon>Alphaproteobacteria</taxon>
        <taxon>Sphingomonadales</taxon>
        <taxon>Sphingomonadaceae</taxon>
        <taxon>Sphingopyxis</taxon>
    </lineage>
</organism>
<dbReference type="GO" id="GO:0005886">
    <property type="term" value="C:plasma membrane"/>
    <property type="evidence" value="ECO:0007669"/>
    <property type="project" value="UniProtKB-SubCell"/>
</dbReference>
<evidence type="ECO:0000256" key="2">
    <source>
        <dbReference type="ARBA" id="ARBA00006555"/>
    </source>
</evidence>
<dbReference type="InterPro" id="IPR051045">
    <property type="entry name" value="TonB-dependent_transducer"/>
</dbReference>
<dbReference type="Proteomes" id="UP000248597">
    <property type="component" value="Unassembled WGS sequence"/>
</dbReference>
<evidence type="ECO:0000259" key="12">
    <source>
        <dbReference type="PROSITE" id="PS52015"/>
    </source>
</evidence>
<reference evidence="13 14" key="1">
    <citation type="submission" date="2017-08" db="EMBL/GenBank/DDBJ databases">
        <title>Infants hospitalized years apart are colonized by the same room-sourced microbial strains.</title>
        <authorList>
            <person name="Brooks B."/>
            <person name="Olm M.R."/>
            <person name="Firek B.A."/>
            <person name="Baker R."/>
            <person name="Thomas B.C."/>
            <person name="Morowitz M.J."/>
            <person name="Banfield J.F."/>
        </authorList>
    </citation>
    <scope>NUCLEOTIDE SEQUENCE [LARGE SCALE GENOMIC DNA]</scope>
    <source>
        <strain evidence="13">S2_005_003_R2_47</strain>
    </source>
</reference>
<feature type="transmembrane region" description="Helical" evidence="11">
    <location>
        <begin position="12"/>
        <end position="31"/>
    </location>
</feature>